<dbReference type="AlphaFoldDB" id="A0A1B1YBM0"/>
<protein>
    <submittedName>
        <fullName evidence="9">ABC transporter permease</fullName>
    </submittedName>
</protein>
<feature type="transmembrane region" description="Helical" evidence="7">
    <location>
        <begin position="456"/>
        <end position="475"/>
    </location>
</feature>
<name>A0A1B1YBM0_THEST</name>
<dbReference type="GO" id="GO:0055085">
    <property type="term" value="P:transmembrane transport"/>
    <property type="evidence" value="ECO:0007669"/>
    <property type="project" value="InterPro"/>
</dbReference>
<feature type="transmembrane region" description="Helical" evidence="7">
    <location>
        <begin position="563"/>
        <end position="587"/>
    </location>
</feature>
<gene>
    <name evidence="9" type="ORF">CSTERTH_03500</name>
</gene>
<dbReference type="OrthoDB" id="9783218at2"/>
<dbReference type="SUPFAM" id="SSF161098">
    <property type="entry name" value="MetI-like"/>
    <property type="match status" value="1"/>
</dbReference>
<comment type="subcellular location">
    <subcellularLocation>
        <location evidence="1 7">Cell membrane</location>
        <topology evidence="1 7">Multi-pass membrane protein</topology>
    </subcellularLocation>
</comment>
<feature type="transmembrane region" description="Helical" evidence="7">
    <location>
        <begin position="57"/>
        <end position="78"/>
    </location>
</feature>
<dbReference type="InterPro" id="IPR050366">
    <property type="entry name" value="BP-dependent_transpt_permease"/>
</dbReference>
<sequence>MGNNYIERNDNPIKPVDNADKFLGEHLSTSLRLDDEQRVKVLSPGMLVFKRFVRNKLAIAGFFIIVFMFLFSFVGGLLSPYNETQVFTHVGMMQKEYASVTHNNQFRYTVAEGKQYNDSVHAQFILAKNRGDSFFTFNDTEYFIVQEAEDFYRIMQVMPVAEITNFKGIFAVHPKDGFAVSEDLKAAILAAIDSGESKFEFEGDLYTVKSQNRGYVLGKAENAALESMLIIDPAEKDFDIGFDFKYAAEKVIRSTDSGTFSVHGENFKIDEYNEMSVVYLLKPSGEKVPYAIVSELAVQPSSPEIFLTIDFKAAIQKAVLNGETSFVFEDESGSKEYTITKLNNVYTIKTESPTHLISMYEPPSEKHWLGTDGHGMDVLTRLMYGGRVSLLIGFIVVFLETLIGIILGGIAGYFGKWVDMLIMRIVDVFNCIPFLPLVMIVGAVMDAQDVEPQVRIYYLMLILGIMSWPGIARMVRGQILSLREQEFMIATEAVGLRTSKRIFKHLVPNVIPQIIVLATLGLGNIILYESTLSYFGLGVKFPYASWGNIISAVSTAYEMTNYWFVWVPAGLLILLTVLGFNFVGDGLRDAFDPKMKR</sequence>
<evidence type="ECO:0000313" key="9">
    <source>
        <dbReference type="EMBL" id="ANW98170.1"/>
    </source>
</evidence>
<dbReference type="InterPro" id="IPR035906">
    <property type="entry name" value="MetI-like_sf"/>
</dbReference>
<keyword evidence="2 7" id="KW-0813">Transport</keyword>
<organism evidence="9 10">
    <name type="scientific">Thermoclostridium stercorarium subsp. thermolacticum DSM 2910</name>
    <dbReference type="NCBI Taxonomy" id="1121336"/>
    <lineage>
        <taxon>Bacteria</taxon>
        <taxon>Bacillati</taxon>
        <taxon>Bacillota</taxon>
        <taxon>Clostridia</taxon>
        <taxon>Eubacteriales</taxon>
        <taxon>Oscillospiraceae</taxon>
        <taxon>Thermoclostridium</taxon>
    </lineage>
</organism>
<evidence type="ECO:0000256" key="5">
    <source>
        <dbReference type="ARBA" id="ARBA00022989"/>
    </source>
</evidence>
<dbReference type="EMBL" id="CP014672">
    <property type="protein sequence ID" value="ANW98170.1"/>
    <property type="molecule type" value="Genomic_DNA"/>
</dbReference>
<dbReference type="PANTHER" id="PTHR43386:SF1">
    <property type="entry name" value="D,D-DIPEPTIDE TRANSPORT SYSTEM PERMEASE PROTEIN DDPC-RELATED"/>
    <property type="match status" value="1"/>
</dbReference>
<evidence type="ECO:0000259" key="8">
    <source>
        <dbReference type="PROSITE" id="PS50928"/>
    </source>
</evidence>
<feature type="transmembrane region" description="Helical" evidence="7">
    <location>
        <begin position="421"/>
        <end position="444"/>
    </location>
</feature>
<keyword evidence="6 7" id="KW-0472">Membrane</keyword>
<feature type="transmembrane region" description="Helical" evidence="7">
    <location>
        <begin position="506"/>
        <end position="528"/>
    </location>
</feature>
<keyword evidence="3" id="KW-1003">Cell membrane</keyword>
<dbReference type="Proteomes" id="UP000092971">
    <property type="component" value="Chromosome"/>
</dbReference>
<evidence type="ECO:0000256" key="7">
    <source>
        <dbReference type="RuleBase" id="RU363032"/>
    </source>
</evidence>
<evidence type="ECO:0000256" key="2">
    <source>
        <dbReference type="ARBA" id="ARBA00022448"/>
    </source>
</evidence>
<keyword evidence="5 7" id="KW-1133">Transmembrane helix</keyword>
<dbReference type="Gene3D" id="1.10.3720.10">
    <property type="entry name" value="MetI-like"/>
    <property type="match status" value="1"/>
</dbReference>
<dbReference type="Pfam" id="PF00528">
    <property type="entry name" value="BPD_transp_1"/>
    <property type="match status" value="1"/>
</dbReference>
<comment type="similarity">
    <text evidence="7">Belongs to the binding-protein-dependent transport system permease family.</text>
</comment>
<dbReference type="PANTHER" id="PTHR43386">
    <property type="entry name" value="OLIGOPEPTIDE TRANSPORT SYSTEM PERMEASE PROTEIN APPC"/>
    <property type="match status" value="1"/>
</dbReference>
<feature type="domain" description="ABC transmembrane type-1" evidence="8">
    <location>
        <begin position="386"/>
        <end position="584"/>
    </location>
</feature>
<dbReference type="InterPro" id="IPR025966">
    <property type="entry name" value="OppC_N"/>
</dbReference>
<evidence type="ECO:0000256" key="3">
    <source>
        <dbReference type="ARBA" id="ARBA00022475"/>
    </source>
</evidence>
<feature type="transmembrane region" description="Helical" evidence="7">
    <location>
        <begin position="390"/>
        <end position="414"/>
    </location>
</feature>
<dbReference type="CDD" id="cd06261">
    <property type="entry name" value="TM_PBP2"/>
    <property type="match status" value="1"/>
</dbReference>
<evidence type="ECO:0000256" key="1">
    <source>
        <dbReference type="ARBA" id="ARBA00004651"/>
    </source>
</evidence>
<proteinExistence type="inferred from homology"/>
<dbReference type="InterPro" id="IPR000515">
    <property type="entry name" value="MetI-like"/>
</dbReference>
<accession>A0A1B1YBM0</accession>
<keyword evidence="4 7" id="KW-0812">Transmembrane</keyword>
<evidence type="ECO:0000256" key="6">
    <source>
        <dbReference type="ARBA" id="ARBA00023136"/>
    </source>
</evidence>
<dbReference type="PROSITE" id="PS50928">
    <property type="entry name" value="ABC_TM1"/>
    <property type="match status" value="1"/>
</dbReference>
<evidence type="ECO:0000256" key="4">
    <source>
        <dbReference type="ARBA" id="ARBA00022692"/>
    </source>
</evidence>
<dbReference type="Pfam" id="PF12911">
    <property type="entry name" value="OppC_N"/>
    <property type="match status" value="1"/>
</dbReference>
<reference evidence="9 10" key="1">
    <citation type="submission" date="2016-02" db="EMBL/GenBank/DDBJ databases">
        <title>Comparison of Clostridium stercorarium subspecies using comparative genomics and transcriptomics.</title>
        <authorList>
            <person name="Schellenberg J."/>
            <person name="Thallinger G."/>
            <person name="Levin D.B."/>
            <person name="Zhang X."/>
            <person name="Alvare G."/>
            <person name="Fristensky B."/>
            <person name="Sparling R."/>
        </authorList>
    </citation>
    <scope>NUCLEOTIDE SEQUENCE [LARGE SCALE GENOMIC DNA]</scope>
    <source>
        <strain evidence="9 10">DSM 2910</strain>
    </source>
</reference>
<dbReference type="RefSeq" id="WP_065821297.1">
    <property type="nucleotide sequence ID" value="NZ_CP014672.1"/>
</dbReference>
<evidence type="ECO:0000313" key="10">
    <source>
        <dbReference type="Proteomes" id="UP000092971"/>
    </source>
</evidence>
<dbReference type="GO" id="GO:0005886">
    <property type="term" value="C:plasma membrane"/>
    <property type="evidence" value="ECO:0007669"/>
    <property type="project" value="UniProtKB-SubCell"/>
</dbReference>